<comment type="caution">
    <text evidence="13">The sequence shown here is derived from an EMBL/GenBank/DDBJ whole genome shotgun (WGS) entry which is preliminary data.</text>
</comment>
<dbReference type="PIRSF" id="PIRSF001589">
    <property type="entry name" value="Asn_synthetase_glu-h"/>
    <property type="match status" value="1"/>
</dbReference>
<evidence type="ECO:0000256" key="2">
    <source>
        <dbReference type="ARBA" id="ARBA00005752"/>
    </source>
</evidence>
<name>A0A853AQI8_9PSEU</name>
<reference evidence="13 14" key="1">
    <citation type="submission" date="2020-07" db="EMBL/GenBank/DDBJ databases">
        <title>Sequencing the genomes of 1000 actinobacteria strains.</title>
        <authorList>
            <person name="Klenk H.-P."/>
        </authorList>
    </citation>
    <scope>NUCLEOTIDE SEQUENCE [LARGE SCALE GENOMIC DNA]</scope>
    <source>
        <strain evidence="13 14">DSM 44065</strain>
    </source>
</reference>
<dbReference type="Pfam" id="PF13537">
    <property type="entry name" value="GATase_7"/>
    <property type="match status" value="1"/>
</dbReference>
<proteinExistence type="inferred from homology"/>
<organism evidence="13 14">
    <name type="scientific">Saccharopolyspora hordei</name>
    <dbReference type="NCBI Taxonomy" id="1838"/>
    <lineage>
        <taxon>Bacteria</taxon>
        <taxon>Bacillati</taxon>
        <taxon>Actinomycetota</taxon>
        <taxon>Actinomycetes</taxon>
        <taxon>Pseudonocardiales</taxon>
        <taxon>Pseudonocardiaceae</taxon>
        <taxon>Saccharopolyspora</taxon>
    </lineage>
</organism>
<feature type="binding site" evidence="10">
    <location>
        <position position="100"/>
    </location>
    <ligand>
        <name>L-glutamine</name>
        <dbReference type="ChEBI" id="CHEBI:58359"/>
    </ligand>
</feature>
<dbReference type="EC" id="6.3.5.4" evidence="3"/>
<evidence type="ECO:0000256" key="4">
    <source>
        <dbReference type="ARBA" id="ARBA00022741"/>
    </source>
</evidence>
<evidence type="ECO:0000256" key="9">
    <source>
        <dbReference type="PIRSR" id="PIRSR001589-1"/>
    </source>
</evidence>
<dbReference type="Gene3D" id="3.60.20.10">
    <property type="entry name" value="Glutamine Phosphoribosylpyrophosphate, subunit 1, domain 1"/>
    <property type="match status" value="1"/>
</dbReference>
<dbReference type="EMBL" id="JACCFJ010000001">
    <property type="protein sequence ID" value="NYI83140.1"/>
    <property type="molecule type" value="Genomic_DNA"/>
</dbReference>
<dbReference type="InterPro" id="IPR006426">
    <property type="entry name" value="Asn_synth_AEB"/>
</dbReference>
<evidence type="ECO:0000256" key="3">
    <source>
        <dbReference type="ARBA" id="ARBA00012737"/>
    </source>
</evidence>
<evidence type="ECO:0000256" key="1">
    <source>
        <dbReference type="ARBA" id="ARBA00005187"/>
    </source>
</evidence>
<protein>
    <recommendedName>
        <fullName evidence="3">asparagine synthase (glutamine-hydrolyzing)</fullName>
        <ecNumber evidence="3">6.3.5.4</ecNumber>
    </recommendedName>
</protein>
<dbReference type="InterPro" id="IPR017932">
    <property type="entry name" value="GATase_2_dom"/>
</dbReference>
<feature type="binding site" evidence="10">
    <location>
        <begin position="375"/>
        <end position="376"/>
    </location>
    <ligand>
        <name>ATP</name>
        <dbReference type="ChEBI" id="CHEBI:30616"/>
    </ligand>
</feature>
<keyword evidence="5 10" id="KW-0067">ATP-binding</keyword>
<dbReference type="GO" id="GO:0005524">
    <property type="term" value="F:ATP binding"/>
    <property type="evidence" value="ECO:0007669"/>
    <property type="project" value="UniProtKB-KW"/>
</dbReference>
<dbReference type="InterPro" id="IPR033738">
    <property type="entry name" value="AsnB_N"/>
</dbReference>
<dbReference type="RefSeq" id="WP_179719410.1">
    <property type="nucleotide sequence ID" value="NZ_BAABFH010000001.1"/>
</dbReference>
<dbReference type="PROSITE" id="PS51278">
    <property type="entry name" value="GATASE_TYPE_2"/>
    <property type="match status" value="1"/>
</dbReference>
<feature type="binding site" evidence="10">
    <location>
        <position position="259"/>
    </location>
    <ligand>
        <name>ATP</name>
        <dbReference type="ChEBI" id="CHEBI:30616"/>
    </ligand>
</feature>
<feature type="binding site" evidence="10">
    <location>
        <position position="289"/>
    </location>
    <ligand>
        <name>ATP</name>
        <dbReference type="ChEBI" id="CHEBI:30616"/>
    </ligand>
</feature>
<evidence type="ECO:0000256" key="7">
    <source>
        <dbReference type="ARBA" id="ARBA00022962"/>
    </source>
</evidence>
<sequence length="609" mass="67754">MCGISGWIDFQRDLTQEQGTIDAMCDTMSCRGPDARGTWVAPHAALGHRRLAIIDLPGGTQPMASPDGDVAIVYSGEAYNFTELRDELRRRGHQFKTDSDTEVVLHGYLEWGPQVAEHLNGMFAFAVWDARTDQLLLIRDRMGIKPLYYYPTEHGVLFGSEPKAILANPLAEKVVDADGLRELFAPVKTPRAAVWAGMREVEPGTIVTVDRTGLHEHTYWTLQAVEHTDDQQTTVARVRELLDDIVARQLISDVPRCVLLSGGLDSSAITALAGLQLARNGEKVRSFAVDFVGQTENFVPDEMRATPDGPYVRDVAEHVGSQHQDIVLDPDTLADPEVRRAAVQARDFPMGLGDMDQSLYLLFKSIREHSTVALSGESADEVFGGYKWFHDPAVREADTFPWFAAVRSQQGQQQSVLAPHISGALSLETFVADSYRDAVAAVPTLDGESAFERRMREISHMHLTRFVRVLLDRKDRMSMAVGLEVRVPFCDHRLVEYVFNAPWSLKTYDGREKSLLRGATADALPKSVVERVKSPYPSTQDPKYAAVLQRQVADLSSSGSEALSLLDEGWLRDALAKDPANIDTPTRYAFERALDLAAWFDIHRPTIKL</sequence>
<dbReference type="InterPro" id="IPR051786">
    <property type="entry name" value="ASN_synthetase/amidase"/>
</dbReference>
<dbReference type="InterPro" id="IPR001962">
    <property type="entry name" value="Asn_synthase"/>
</dbReference>
<dbReference type="CDD" id="cd00712">
    <property type="entry name" value="AsnB"/>
    <property type="match status" value="1"/>
</dbReference>
<keyword evidence="7 9" id="KW-0315">Glutamine amidotransferase</keyword>
<comment type="similarity">
    <text evidence="2">Belongs to the asparagine synthetase family.</text>
</comment>
<keyword evidence="9" id="KW-0028">Amino-acid biosynthesis</keyword>
<dbReference type="InterPro" id="IPR014729">
    <property type="entry name" value="Rossmann-like_a/b/a_fold"/>
</dbReference>
<evidence type="ECO:0000313" key="13">
    <source>
        <dbReference type="EMBL" id="NYI83140.1"/>
    </source>
</evidence>
<dbReference type="AlphaFoldDB" id="A0A853AQI8"/>
<dbReference type="PANTHER" id="PTHR43284:SF1">
    <property type="entry name" value="ASPARAGINE SYNTHETASE"/>
    <property type="match status" value="1"/>
</dbReference>
<keyword evidence="6 9" id="KW-0061">Asparagine biosynthesis</keyword>
<dbReference type="Pfam" id="PF00733">
    <property type="entry name" value="Asn_synthase"/>
    <property type="match status" value="1"/>
</dbReference>
<comment type="catalytic activity">
    <reaction evidence="8">
        <text>L-aspartate + L-glutamine + ATP + H2O = L-asparagine + L-glutamate + AMP + diphosphate + H(+)</text>
        <dbReference type="Rhea" id="RHEA:12228"/>
        <dbReference type="ChEBI" id="CHEBI:15377"/>
        <dbReference type="ChEBI" id="CHEBI:15378"/>
        <dbReference type="ChEBI" id="CHEBI:29985"/>
        <dbReference type="ChEBI" id="CHEBI:29991"/>
        <dbReference type="ChEBI" id="CHEBI:30616"/>
        <dbReference type="ChEBI" id="CHEBI:33019"/>
        <dbReference type="ChEBI" id="CHEBI:58048"/>
        <dbReference type="ChEBI" id="CHEBI:58359"/>
        <dbReference type="ChEBI" id="CHEBI:456215"/>
        <dbReference type="EC" id="6.3.5.4"/>
    </reaction>
</comment>
<dbReference type="Gene3D" id="3.40.50.620">
    <property type="entry name" value="HUPs"/>
    <property type="match status" value="1"/>
</dbReference>
<dbReference type="NCBIfam" id="TIGR01536">
    <property type="entry name" value="asn_synth_AEB"/>
    <property type="match status" value="1"/>
</dbReference>
<gene>
    <name evidence="13" type="ORF">HNR68_001770</name>
</gene>
<dbReference type="Proteomes" id="UP000587002">
    <property type="component" value="Unassembled WGS sequence"/>
</dbReference>
<evidence type="ECO:0000256" key="8">
    <source>
        <dbReference type="ARBA" id="ARBA00048741"/>
    </source>
</evidence>
<evidence type="ECO:0000313" key="14">
    <source>
        <dbReference type="Proteomes" id="UP000587002"/>
    </source>
</evidence>
<keyword evidence="14" id="KW-1185">Reference proteome</keyword>
<keyword evidence="4 10" id="KW-0547">Nucleotide-binding</keyword>
<feature type="active site" description="For GATase activity" evidence="9">
    <location>
        <position position="2"/>
    </location>
</feature>
<dbReference type="InterPro" id="IPR029055">
    <property type="entry name" value="Ntn_hydrolases_N"/>
</dbReference>
<dbReference type="SUPFAM" id="SSF56235">
    <property type="entry name" value="N-terminal nucleophile aminohydrolases (Ntn hydrolases)"/>
    <property type="match status" value="1"/>
</dbReference>
<feature type="domain" description="Glutamine amidotransferase type-2" evidence="12">
    <location>
        <begin position="2"/>
        <end position="212"/>
    </location>
</feature>
<evidence type="ECO:0000256" key="5">
    <source>
        <dbReference type="ARBA" id="ARBA00022840"/>
    </source>
</evidence>
<feature type="site" description="Important for beta-aspartyl-AMP intermediate formation" evidence="11">
    <location>
        <position position="377"/>
    </location>
</feature>
<comment type="pathway">
    <text evidence="1">Amino-acid biosynthesis; L-asparagine biosynthesis; L-asparagine from L-aspartate (L-Gln route): step 1/1.</text>
</comment>
<evidence type="ECO:0000259" key="12">
    <source>
        <dbReference type="PROSITE" id="PS51278"/>
    </source>
</evidence>
<evidence type="ECO:0000256" key="11">
    <source>
        <dbReference type="PIRSR" id="PIRSR001589-3"/>
    </source>
</evidence>
<evidence type="ECO:0000256" key="10">
    <source>
        <dbReference type="PIRSR" id="PIRSR001589-2"/>
    </source>
</evidence>
<evidence type="ECO:0000256" key="6">
    <source>
        <dbReference type="ARBA" id="ARBA00022888"/>
    </source>
</evidence>
<dbReference type="PANTHER" id="PTHR43284">
    <property type="entry name" value="ASPARAGINE SYNTHETASE (GLUTAMINE-HYDROLYZING)"/>
    <property type="match status" value="1"/>
</dbReference>
<accession>A0A853AQI8</accession>
<dbReference type="GO" id="GO:0006529">
    <property type="term" value="P:asparagine biosynthetic process"/>
    <property type="evidence" value="ECO:0007669"/>
    <property type="project" value="UniProtKB-KW"/>
</dbReference>
<dbReference type="GO" id="GO:0004066">
    <property type="term" value="F:asparagine synthase (glutamine-hydrolyzing) activity"/>
    <property type="evidence" value="ECO:0007669"/>
    <property type="project" value="UniProtKB-EC"/>
</dbReference>
<dbReference type="CDD" id="cd01991">
    <property type="entry name" value="Asn_synthase_B_C"/>
    <property type="match status" value="1"/>
</dbReference>
<dbReference type="SUPFAM" id="SSF52402">
    <property type="entry name" value="Adenine nucleotide alpha hydrolases-like"/>
    <property type="match status" value="1"/>
</dbReference>
<keyword evidence="13" id="KW-0436">Ligase</keyword>
<dbReference type="GO" id="GO:0005829">
    <property type="term" value="C:cytosol"/>
    <property type="evidence" value="ECO:0007669"/>
    <property type="project" value="TreeGrafter"/>
</dbReference>